<dbReference type="Pfam" id="PF02996">
    <property type="entry name" value="Prefoldin"/>
    <property type="match status" value="1"/>
</dbReference>
<dbReference type="GO" id="GO:0003682">
    <property type="term" value="F:chromatin binding"/>
    <property type="evidence" value="ECO:0007669"/>
    <property type="project" value="TreeGrafter"/>
</dbReference>
<organism evidence="4">
    <name type="scientific">Cryptosporidium canis</name>
    <dbReference type="NCBI Taxonomy" id="195482"/>
    <lineage>
        <taxon>Eukaryota</taxon>
        <taxon>Sar</taxon>
        <taxon>Alveolata</taxon>
        <taxon>Apicomplexa</taxon>
        <taxon>Conoidasida</taxon>
        <taxon>Coccidia</taxon>
        <taxon>Eucoccidiorida</taxon>
        <taxon>Eimeriorina</taxon>
        <taxon>Cryptosporidiidae</taxon>
        <taxon>Cryptosporidium</taxon>
    </lineage>
</organism>
<dbReference type="Gene3D" id="1.10.287.370">
    <property type="match status" value="1"/>
</dbReference>
<dbReference type="GO" id="GO:0003714">
    <property type="term" value="F:transcription corepressor activity"/>
    <property type="evidence" value="ECO:0007669"/>
    <property type="project" value="TreeGrafter"/>
</dbReference>
<proteinExistence type="inferred from homology"/>
<dbReference type="PANTHER" id="PTHR15111:SF0">
    <property type="entry name" value="UNCONVENTIONAL PREFOLDIN RPB5 INTERACTOR 1"/>
    <property type="match status" value="1"/>
</dbReference>
<dbReference type="EMBL" id="JAPCXC010000042">
    <property type="protein sequence ID" value="KAJ1608585.1"/>
    <property type="molecule type" value="Genomic_DNA"/>
</dbReference>
<dbReference type="AlphaFoldDB" id="A0A9D5DJ43"/>
<dbReference type="InterPro" id="IPR009053">
    <property type="entry name" value="Prefoldin"/>
</dbReference>
<dbReference type="CDD" id="cd23159">
    <property type="entry name" value="Prefoldin_URI1"/>
    <property type="match status" value="1"/>
</dbReference>
<evidence type="ECO:0000256" key="2">
    <source>
        <dbReference type="ARBA" id="ARBA00023242"/>
    </source>
</evidence>
<comment type="subcellular location">
    <subcellularLocation>
        <location evidence="1">Nucleus</location>
    </subcellularLocation>
</comment>
<dbReference type="SUPFAM" id="SSF46579">
    <property type="entry name" value="Prefoldin"/>
    <property type="match status" value="1"/>
</dbReference>
<dbReference type="InterPro" id="IPR052255">
    <property type="entry name" value="RNA_pol_II_subunit5-mediator"/>
</dbReference>
<reference evidence="4" key="1">
    <citation type="submission" date="2022-10" db="EMBL/GenBank/DDBJ databases">
        <title>Adaptive evolution leads to modifications in subtelomeric GC content in a zoonotic Cryptosporidium species.</title>
        <authorList>
            <person name="Li J."/>
            <person name="Feng Y."/>
            <person name="Xiao L."/>
        </authorList>
    </citation>
    <scope>NUCLEOTIDE SEQUENCE</scope>
    <source>
        <strain evidence="4">33844</strain>
    </source>
</reference>
<dbReference type="GO" id="GO:0019212">
    <property type="term" value="F:phosphatase inhibitor activity"/>
    <property type="evidence" value="ECO:0007669"/>
    <property type="project" value="TreeGrafter"/>
</dbReference>
<dbReference type="NCBIfam" id="TIGR00293">
    <property type="entry name" value="prefoldin subunit alpha"/>
    <property type="match status" value="1"/>
</dbReference>
<comment type="caution">
    <text evidence="4">The sequence shown here is derived from an EMBL/GenBank/DDBJ whole genome shotgun (WGS) entry which is preliminary data.</text>
</comment>
<dbReference type="PANTHER" id="PTHR15111">
    <property type="entry name" value="RNA POLYMERASE II SUBUNIT 5-MEDIATING PROTEIN NNX3"/>
    <property type="match status" value="1"/>
</dbReference>
<evidence type="ECO:0000256" key="3">
    <source>
        <dbReference type="ARBA" id="ARBA00038295"/>
    </source>
</evidence>
<evidence type="ECO:0000313" key="4">
    <source>
        <dbReference type="EMBL" id="KAJ1608585.1"/>
    </source>
</evidence>
<keyword evidence="2" id="KW-0539">Nucleus</keyword>
<gene>
    <name evidence="4" type="ORF">OJ253_1913</name>
</gene>
<comment type="similarity">
    <text evidence="3">Belongs to the RNA polymerase II subunit 5-mediating protein family.</text>
</comment>
<dbReference type="Proteomes" id="UP001067231">
    <property type="component" value="Unassembled WGS sequence"/>
</dbReference>
<evidence type="ECO:0000256" key="1">
    <source>
        <dbReference type="ARBA" id="ARBA00004123"/>
    </source>
</evidence>
<protein>
    <submittedName>
        <fullName evidence="4">Prefoldin like molecular chaperone</fullName>
    </submittedName>
</protein>
<dbReference type="GO" id="GO:0000122">
    <property type="term" value="P:negative regulation of transcription by RNA polymerase II"/>
    <property type="evidence" value="ECO:0007669"/>
    <property type="project" value="TreeGrafter"/>
</dbReference>
<sequence length="256" mass="28309">MSISDTSIIYKNKEALECEISELKSMISEFEQVSQVLKRLPNKVQHEIMVPLGPLAFSPGHIVNTNKVLMHLGSDIYAERTALESSKTINRRLSQARDCLETMNKNLSKIEEALKLKDEFSMSKGGHSKTEVEIREEEVSPDEAVFQNIIFTDGTAEIREEISDDIDISESFIPPPLPSGGNHKPYIPDSHVEDPALNFEADDVSRGGVTGSQGSEVEILDTGISQLKIVQDSKALNDSVRPTSIFKQRLAGKKIG</sequence>
<dbReference type="GO" id="GO:0005634">
    <property type="term" value="C:nucleus"/>
    <property type="evidence" value="ECO:0007669"/>
    <property type="project" value="UniProtKB-SubCell"/>
</dbReference>
<dbReference type="InterPro" id="IPR004127">
    <property type="entry name" value="Prefoldin_subunit_alpha"/>
</dbReference>
<accession>A0A9D5DJ43</accession>
<dbReference type="OrthoDB" id="10267474at2759"/>
<name>A0A9D5DJ43_9CRYT</name>